<dbReference type="InterPro" id="IPR038732">
    <property type="entry name" value="HpyO/CreE_NAD-binding"/>
</dbReference>
<dbReference type="RefSeq" id="WP_108209976.1">
    <property type="nucleotide sequence ID" value="NZ_QBKI01000001.1"/>
</dbReference>
<sequence>MVIGIIGGGLSGTLTAIHLLQNAPGGTTICLVEQDRYRMHRGIAYASQLPFQPLNVPAASMSLFPDKPDDFYTWLAEHQHKYSRHLSLPVRETDFIPRHIFGDYLKARLLEAEARKGKGVTFSRAYDEAIAVKREEAAFRIELGSGEAIQADKVVLAFGNFPPASLPIPHPEFYQSDLYVASPWSAKALANLPAEAPVLLIGSSLTMVDLVGSLQAQGHKGTIYVVSRHGLLPQPCDVGTAPYPLKISLPLHAGLSALETFRFIRREITRAEANGYTWRDVLDALRDDIPVIWQAFSLQEKKAFLRHLRPYWETHRHRMPASSAALLQQLQAEGQLEVIAASIVDIQQLGEGACVTLKRRKHAHQEQLTVARVINCTGPQSDFAKIQAPLVRQLLADGMVVPDELKLGLVTTPGGALLGKAGKPIAGLYTLGPSRKGMLYESTALREIRQQAHDLAQELTRSNSAWVKAQQAI</sequence>
<dbReference type="SUPFAM" id="SSF51905">
    <property type="entry name" value="FAD/NAD(P)-binding domain"/>
    <property type="match status" value="1"/>
</dbReference>
<dbReference type="EMBL" id="QBKI01000001">
    <property type="protein sequence ID" value="PTX22400.1"/>
    <property type="molecule type" value="Genomic_DNA"/>
</dbReference>
<proteinExistence type="predicted"/>
<dbReference type="PANTHER" id="PTHR40254">
    <property type="entry name" value="BLR0577 PROTEIN"/>
    <property type="match status" value="1"/>
</dbReference>
<dbReference type="AlphaFoldDB" id="A0A2T5YSW2"/>
<feature type="domain" description="FAD-dependent urate hydroxylase HpyO/Asp monooxygenase CreE-like FAD/NAD(P)-binding" evidence="1">
    <location>
        <begin position="5"/>
        <end position="160"/>
    </location>
</feature>
<evidence type="ECO:0000313" key="3">
    <source>
        <dbReference type="Proteomes" id="UP000244225"/>
    </source>
</evidence>
<organism evidence="2 3">
    <name type="scientific">Pontibacter mucosus</name>
    <dbReference type="NCBI Taxonomy" id="1649266"/>
    <lineage>
        <taxon>Bacteria</taxon>
        <taxon>Pseudomonadati</taxon>
        <taxon>Bacteroidota</taxon>
        <taxon>Cytophagia</taxon>
        <taxon>Cytophagales</taxon>
        <taxon>Hymenobacteraceae</taxon>
        <taxon>Pontibacter</taxon>
    </lineage>
</organism>
<evidence type="ECO:0000313" key="2">
    <source>
        <dbReference type="EMBL" id="PTX22400.1"/>
    </source>
</evidence>
<gene>
    <name evidence="2" type="ORF">C8N40_101224</name>
</gene>
<dbReference type="Gene3D" id="3.50.50.60">
    <property type="entry name" value="FAD/NAD(P)-binding domain"/>
    <property type="match status" value="1"/>
</dbReference>
<dbReference type="InterPro" id="IPR036188">
    <property type="entry name" value="FAD/NAD-bd_sf"/>
</dbReference>
<dbReference type="Pfam" id="PF13454">
    <property type="entry name" value="NAD_binding_9"/>
    <property type="match status" value="1"/>
</dbReference>
<dbReference type="InterPro" id="IPR052189">
    <property type="entry name" value="L-asp_N-monooxygenase_NS-form"/>
</dbReference>
<protein>
    <submittedName>
        <fullName evidence="2">Putative NAD(P)/FAD-binding protein YdhS</fullName>
    </submittedName>
</protein>
<name>A0A2T5YSW2_9BACT</name>
<dbReference type="OrthoDB" id="6309046at2"/>
<reference evidence="2 3" key="1">
    <citation type="submission" date="2018-04" db="EMBL/GenBank/DDBJ databases">
        <title>Genomic Encyclopedia of Archaeal and Bacterial Type Strains, Phase II (KMG-II): from individual species to whole genera.</title>
        <authorList>
            <person name="Goeker M."/>
        </authorList>
    </citation>
    <scope>NUCLEOTIDE SEQUENCE [LARGE SCALE GENOMIC DNA]</scope>
    <source>
        <strain evidence="2 3">DSM 100162</strain>
    </source>
</reference>
<accession>A0A2T5YSW2</accession>
<keyword evidence="3" id="KW-1185">Reference proteome</keyword>
<dbReference type="PANTHER" id="PTHR40254:SF1">
    <property type="entry name" value="BLR0577 PROTEIN"/>
    <property type="match status" value="1"/>
</dbReference>
<dbReference type="Proteomes" id="UP000244225">
    <property type="component" value="Unassembled WGS sequence"/>
</dbReference>
<comment type="caution">
    <text evidence="2">The sequence shown here is derived from an EMBL/GenBank/DDBJ whole genome shotgun (WGS) entry which is preliminary data.</text>
</comment>
<evidence type="ECO:0000259" key="1">
    <source>
        <dbReference type="Pfam" id="PF13454"/>
    </source>
</evidence>